<dbReference type="PANTHER" id="PTHR32060:SF30">
    <property type="entry name" value="CARBOXY-TERMINAL PROCESSING PROTEASE CTPA"/>
    <property type="match status" value="1"/>
</dbReference>
<keyword evidence="3" id="KW-0645">Protease</keyword>
<feature type="region of interest" description="Disordered" evidence="1">
    <location>
        <begin position="438"/>
        <end position="465"/>
    </location>
</feature>
<proteinExistence type="predicted"/>
<dbReference type="STRING" id="314225.ELI_09685"/>
<sequence length="475" mass="50217">MSVGRIFLSTVLAGSLAACGGGGGGGNGGNTATGGGGGGNTSTQCSLSDRQEWVLGQINEFYLFPNLLDTGVNAASFSTVQDYINAIVRPAREQSRDRFFTFITSIEEENALINSGASAGFGIRLAYDTANNRVFVLEAFENAPAFAQGFDRGTELLQINGQSVATLMASGGPQAVIDALGPSDPGVTRSFRIRDTGGVERDVSVSKAEFSLDPISDRYGVRVIDDGGKKVGYINLRTFIVDSAGPQLRDAFQQFRDEGITEVVMDFRYNGGGLVSVAELLGDLLGGDKVGEVFSKTTFRSSLSSNNATALFRSQPQAIGATKIAFIGRGGTASASELVANSFIPYLGNNTALIGANTFGKPVGQIARDRDVCDDRLRVVAFQSENRNNQGEYYTGLASVFPQTCRAGDDVFTQLGDPNEQSIATALDFLAGRTCTPISSSGQQGVQSARSVAPEKELMQPRQPTAAQYRIPGLF</sequence>
<dbReference type="CDD" id="cd07561">
    <property type="entry name" value="Peptidase_S41_CPP_like"/>
    <property type="match status" value="1"/>
</dbReference>
<dbReference type="AlphaFoldDB" id="Q2N8G2"/>
<dbReference type="SUPFAM" id="SSF52096">
    <property type="entry name" value="ClpP/crotonase"/>
    <property type="match status" value="1"/>
</dbReference>
<dbReference type="Gene3D" id="2.30.42.10">
    <property type="match status" value="1"/>
</dbReference>
<feature type="compositionally biased region" description="Polar residues" evidence="1">
    <location>
        <begin position="438"/>
        <end position="450"/>
    </location>
</feature>
<dbReference type="InterPro" id="IPR005151">
    <property type="entry name" value="Tail-specific_protease"/>
</dbReference>
<dbReference type="Proteomes" id="UP000008808">
    <property type="component" value="Chromosome"/>
</dbReference>
<evidence type="ECO:0000313" key="3">
    <source>
        <dbReference type="EMBL" id="ABC64029.1"/>
    </source>
</evidence>
<dbReference type="Gene3D" id="3.30.750.170">
    <property type="match status" value="1"/>
</dbReference>
<dbReference type="MEROPS" id="S41.012"/>
<dbReference type="GO" id="GO:0004175">
    <property type="term" value="F:endopeptidase activity"/>
    <property type="evidence" value="ECO:0007669"/>
    <property type="project" value="TreeGrafter"/>
</dbReference>
<evidence type="ECO:0000256" key="1">
    <source>
        <dbReference type="SAM" id="MobiDB-lite"/>
    </source>
</evidence>
<keyword evidence="3" id="KW-0378">Hydrolase</keyword>
<evidence type="ECO:0000259" key="2">
    <source>
        <dbReference type="SMART" id="SM00245"/>
    </source>
</evidence>
<dbReference type="OrthoDB" id="7168509at2"/>
<dbReference type="HOGENOM" id="CLU_031949_2_0_5"/>
<dbReference type="GO" id="GO:0006508">
    <property type="term" value="P:proteolysis"/>
    <property type="evidence" value="ECO:0007669"/>
    <property type="project" value="UniProtKB-KW"/>
</dbReference>
<dbReference type="PROSITE" id="PS51257">
    <property type="entry name" value="PROKAR_LIPOPROTEIN"/>
    <property type="match status" value="1"/>
</dbReference>
<dbReference type="InterPro" id="IPR029045">
    <property type="entry name" value="ClpP/crotonase-like_dom_sf"/>
</dbReference>
<dbReference type="RefSeq" id="WP_011414857.1">
    <property type="nucleotide sequence ID" value="NC_007722.1"/>
</dbReference>
<gene>
    <name evidence="3" type="ordered locus">ELI_09685</name>
</gene>
<dbReference type="SMART" id="SM00245">
    <property type="entry name" value="TSPc"/>
    <property type="match status" value="1"/>
</dbReference>
<dbReference type="InterPro" id="IPR036034">
    <property type="entry name" value="PDZ_sf"/>
</dbReference>
<reference evidence="4" key="1">
    <citation type="journal article" date="2009" name="J. Bacteriol.">
        <title>Complete genome sequence of Erythrobacter litoralis HTCC2594.</title>
        <authorList>
            <person name="Oh H.M."/>
            <person name="Giovannoni S.J."/>
            <person name="Ferriera S."/>
            <person name="Johnson J."/>
            <person name="Cho J.C."/>
        </authorList>
    </citation>
    <scope>NUCLEOTIDE SEQUENCE [LARGE SCALE GENOMIC DNA]</scope>
    <source>
        <strain evidence="4">HTCC2594</strain>
    </source>
</reference>
<dbReference type="PANTHER" id="PTHR32060">
    <property type="entry name" value="TAIL-SPECIFIC PROTEASE"/>
    <property type="match status" value="1"/>
</dbReference>
<dbReference type="GO" id="GO:0030288">
    <property type="term" value="C:outer membrane-bounded periplasmic space"/>
    <property type="evidence" value="ECO:0007669"/>
    <property type="project" value="TreeGrafter"/>
</dbReference>
<organism evidence="3 4">
    <name type="scientific">Erythrobacter litoralis (strain HTCC2594)</name>
    <dbReference type="NCBI Taxonomy" id="314225"/>
    <lineage>
        <taxon>Bacteria</taxon>
        <taxon>Pseudomonadati</taxon>
        <taxon>Pseudomonadota</taxon>
        <taxon>Alphaproteobacteria</taxon>
        <taxon>Sphingomonadales</taxon>
        <taxon>Erythrobacteraceae</taxon>
        <taxon>Erythrobacter/Porphyrobacter group</taxon>
        <taxon>Erythrobacter</taxon>
    </lineage>
</organism>
<dbReference type="GO" id="GO:0007165">
    <property type="term" value="P:signal transduction"/>
    <property type="evidence" value="ECO:0007669"/>
    <property type="project" value="TreeGrafter"/>
</dbReference>
<dbReference type="Pfam" id="PF03572">
    <property type="entry name" value="Peptidase_S41"/>
    <property type="match status" value="1"/>
</dbReference>
<dbReference type="EMBL" id="CP000157">
    <property type="protein sequence ID" value="ABC64029.1"/>
    <property type="molecule type" value="Genomic_DNA"/>
</dbReference>
<dbReference type="GO" id="GO:0008236">
    <property type="term" value="F:serine-type peptidase activity"/>
    <property type="evidence" value="ECO:0007669"/>
    <property type="project" value="InterPro"/>
</dbReference>
<dbReference type="Gene3D" id="3.90.226.10">
    <property type="entry name" value="2-enoyl-CoA Hydratase, Chain A, domain 1"/>
    <property type="match status" value="1"/>
</dbReference>
<name>Q2N8G2_ERYLH</name>
<keyword evidence="4" id="KW-1185">Reference proteome</keyword>
<dbReference type="KEGG" id="eli:ELI_09685"/>
<dbReference type="eggNOG" id="COG0793">
    <property type="taxonomic scope" value="Bacteria"/>
</dbReference>
<evidence type="ECO:0000313" key="4">
    <source>
        <dbReference type="Proteomes" id="UP000008808"/>
    </source>
</evidence>
<feature type="domain" description="Tail specific protease" evidence="2">
    <location>
        <begin position="198"/>
        <end position="402"/>
    </location>
</feature>
<accession>Q2N8G2</accession>
<protein>
    <submittedName>
        <fullName evidence="3">Carboxyl-terminal protease</fullName>
    </submittedName>
</protein>